<accession>A0ACB9JI93</accession>
<sequence length="105" mass="11775">MLYDQTFLINLLLVVCCLLLFRYSVGDLRGNRRATPRLTHLIPGSINQDLATAFCLCFARNPSRVAGDAALRSGIDQNLIDLTHTRTAIALSLIGVHSRRRLRRL</sequence>
<name>A0ACB9JI93_9ASTR</name>
<reference evidence="2" key="1">
    <citation type="journal article" date="2022" name="Mol. Ecol. Resour.">
        <title>The genomes of chicory, endive, great burdock and yacon provide insights into Asteraceae palaeo-polyploidization history and plant inulin production.</title>
        <authorList>
            <person name="Fan W."/>
            <person name="Wang S."/>
            <person name="Wang H."/>
            <person name="Wang A."/>
            <person name="Jiang F."/>
            <person name="Liu H."/>
            <person name="Zhao H."/>
            <person name="Xu D."/>
            <person name="Zhang Y."/>
        </authorList>
    </citation>
    <scope>NUCLEOTIDE SEQUENCE [LARGE SCALE GENOMIC DNA]</scope>
    <source>
        <strain evidence="2">cv. Yunnan</strain>
    </source>
</reference>
<gene>
    <name evidence="1" type="ORF">L1987_13314</name>
</gene>
<organism evidence="1 2">
    <name type="scientific">Smallanthus sonchifolius</name>
    <dbReference type="NCBI Taxonomy" id="185202"/>
    <lineage>
        <taxon>Eukaryota</taxon>
        <taxon>Viridiplantae</taxon>
        <taxon>Streptophyta</taxon>
        <taxon>Embryophyta</taxon>
        <taxon>Tracheophyta</taxon>
        <taxon>Spermatophyta</taxon>
        <taxon>Magnoliopsida</taxon>
        <taxon>eudicotyledons</taxon>
        <taxon>Gunneridae</taxon>
        <taxon>Pentapetalae</taxon>
        <taxon>asterids</taxon>
        <taxon>campanulids</taxon>
        <taxon>Asterales</taxon>
        <taxon>Asteraceae</taxon>
        <taxon>Asteroideae</taxon>
        <taxon>Heliantheae alliance</taxon>
        <taxon>Millerieae</taxon>
        <taxon>Smallanthus</taxon>
    </lineage>
</organism>
<evidence type="ECO:0000313" key="1">
    <source>
        <dbReference type="EMBL" id="KAI3819475.1"/>
    </source>
</evidence>
<comment type="caution">
    <text evidence="1">The sequence shown here is derived from an EMBL/GenBank/DDBJ whole genome shotgun (WGS) entry which is preliminary data.</text>
</comment>
<protein>
    <submittedName>
        <fullName evidence="1">Uncharacterized protein</fullName>
    </submittedName>
</protein>
<dbReference type="EMBL" id="CM042021">
    <property type="protein sequence ID" value="KAI3819475.1"/>
    <property type="molecule type" value="Genomic_DNA"/>
</dbReference>
<proteinExistence type="predicted"/>
<evidence type="ECO:0000313" key="2">
    <source>
        <dbReference type="Proteomes" id="UP001056120"/>
    </source>
</evidence>
<reference evidence="1 2" key="2">
    <citation type="journal article" date="2022" name="Mol. Ecol. Resour.">
        <title>The genomes of chicory, endive, great burdock and yacon provide insights into Asteraceae paleo-polyploidization history and plant inulin production.</title>
        <authorList>
            <person name="Fan W."/>
            <person name="Wang S."/>
            <person name="Wang H."/>
            <person name="Wang A."/>
            <person name="Jiang F."/>
            <person name="Liu H."/>
            <person name="Zhao H."/>
            <person name="Xu D."/>
            <person name="Zhang Y."/>
        </authorList>
    </citation>
    <scope>NUCLEOTIDE SEQUENCE [LARGE SCALE GENOMIC DNA]</scope>
    <source>
        <strain evidence="2">cv. Yunnan</strain>
        <tissue evidence="1">Leaves</tissue>
    </source>
</reference>
<dbReference type="Proteomes" id="UP001056120">
    <property type="component" value="Linkage Group LG04"/>
</dbReference>
<keyword evidence="2" id="KW-1185">Reference proteome</keyword>